<sequence>MVIRLDKNSKYLYNTFKTTASIDFENSGKKISDYLVTIDTGCNITELFPKKIWDFEKEEFKNKIENIFYGDSFEKEFFFLNGNISNVLESNILTVGGICKKNVIEFNEPIKISLENLNPVDLYSFAVPLNNDDEDEYYSSPLIGLDIITQYNVNITTKNKRPIMTISDIEDDDNSSVDSNTSSISSSFKNLFKINK</sequence>
<evidence type="ECO:0000313" key="1">
    <source>
        <dbReference type="EMBL" id="QHS78095.1"/>
    </source>
</evidence>
<protein>
    <submittedName>
        <fullName evidence="1">Uncharacterized protein</fullName>
    </submittedName>
</protein>
<accession>A0A6C0AFF0</accession>
<organism evidence="1">
    <name type="scientific">viral metagenome</name>
    <dbReference type="NCBI Taxonomy" id="1070528"/>
    <lineage>
        <taxon>unclassified sequences</taxon>
        <taxon>metagenomes</taxon>
        <taxon>organismal metagenomes</taxon>
    </lineage>
</organism>
<proteinExistence type="predicted"/>
<name>A0A6C0AFF0_9ZZZZ</name>
<dbReference type="EMBL" id="MN740594">
    <property type="protein sequence ID" value="QHS78095.1"/>
    <property type="molecule type" value="Genomic_DNA"/>
</dbReference>
<reference evidence="1" key="1">
    <citation type="journal article" date="2020" name="Nature">
        <title>Giant virus diversity and host interactions through global metagenomics.</title>
        <authorList>
            <person name="Schulz F."/>
            <person name="Roux S."/>
            <person name="Paez-Espino D."/>
            <person name="Jungbluth S."/>
            <person name="Walsh D.A."/>
            <person name="Denef V.J."/>
            <person name="McMahon K.D."/>
            <person name="Konstantinidis K.T."/>
            <person name="Eloe-Fadrosh E.A."/>
            <person name="Kyrpides N.C."/>
            <person name="Woyke T."/>
        </authorList>
    </citation>
    <scope>NUCLEOTIDE SEQUENCE</scope>
    <source>
        <strain evidence="1">GVMAG-S-1021933-23</strain>
    </source>
</reference>
<dbReference type="AlphaFoldDB" id="A0A6C0AFF0"/>